<protein>
    <submittedName>
        <fullName evidence="2">Uncharacterized protein</fullName>
    </submittedName>
</protein>
<accession>A0ABN8L536</accession>
<dbReference type="InterPro" id="IPR015943">
    <property type="entry name" value="WD40/YVTN_repeat-like_dom_sf"/>
</dbReference>
<dbReference type="Pfam" id="PF00400">
    <property type="entry name" value="WD40"/>
    <property type="match status" value="2"/>
</dbReference>
<keyword evidence="1" id="KW-0853">WD repeat</keyword>
<dbReference type="EMBL" id="OU963904">
    <property type="protein sequence ID" value="CAH2980874.1"/>
    <property type="molecule type" value="Genomic_DNA"/>
</dbReference>
<dbReference type="PROSITE" id="PS50082">
    <property type="entry name" value="WD_REPEATS_2"/>
    <property type="match status" value="1"/>
</dbReference>
<dbReference type="InterPro" id="IPR001680">
    <property type="entry name" value="WD40_rpt"/>
</dbReference>
<keyword evidence="3" id="KW-1185">Reference proteome</keyword>
<evidence type="ECO:0000256" key="1">
    <source>
        <dbReference type="PROSITE-ProRule" id="PRU00221"/>
    </source>
</evidence>
<dbReference type="PANTHER" id="PTHR44321:SF1">
    <property type="entry name" value="TRANSDUCIN BETA-LIKE PROTEIN 2"/>
    <property type="match status" value="1"/>
</dbReference>
<sequence length="143" mass="15855">MAEQVHTDDVVGFGISSNGKFMMSCSSKTDMVIWDLKGQQLDRLDTYLMSTHSAKISPCGRFVVATGFSPDVKVMEVVFTKTGEFKQVSKAYELSGHTSGIYDVAFDVDTSHIATISKDGTWKLYHTKKQPSQYDCLSDAHNL</sequence>
<dbReference type="Gene3D" id="2.130.10.10">
    <property type="entry name" value="YVTN repeat-like/Quinoprotein amine dehydrogenase"/>
    <property type="match status" value="1"/>
</dbReference>
<dbReference type="PANTHER" id="PTHR44321">
    <property type="entry name" value="TRANSDUCIN BETA-LIKE PROTEIN 2"/>
    <property type="match status" value="1"/>
</dbReference>
<name>A0ABN8L536_CHISP</name>
<feature type="repeat" description="WD" evidence="1">
    <location>
        <begin position="94"/>
        <end position="135"/>
    </location>
</feature>
<gene>
    <name evidence="2" type="ORF">CHILSU_LOCUS1482</name>
</gene>
<proteinExistence type="predicted"/>
<dbReference type="InterPro" id="IPR042410">
    <property type="entry name" value="WBSCR13"/>
</dbReference>
<organism evidence="2 3">
    <name type="scientific">Chilo suppressalis</name>
    <name type="common">Asiatic rice borer moth</name>
    <dbReference type="NCBI Taxonomy" id="168631"/>
    <lineage>
        <taxon>Eukaryota</taxon>
        <taxon>Metazoa</taxon>
        <taxon>Ecdysozoa</taxon>
        <taxon>Arthropoda</taxon>
        <taxon>Hexapoda</taxon>
        <taxon>Insecta</taxon>
        <taxon>Pterygota</taxon>
        <taxon>Neoptera</taxon>
        <taxon>Endopterygota</taxon>
        <taxon>Lepidoptera</taxon>
        <taxon>Glossata</taxon>
        <taxon>Ditrysia</taxon>
        <taxon>Pyraloidea</taxon>
        <taxon>Crambidae</taxon>
        <taxon>Crambinae</taxon>
        <taxon>Chilo</taxon>
    </lineage>
</organism>
<evidence type="ECO:0000313" key="2">
    <source>
        <dbReference type="EMBL" id="CAH2980874.1"/>
    </source>
</evidence>
<dbReference type="SMART" id="SM00320">
    <property type="entry name" value="WD40"/>
    <property type="match status" value="2"/>
</dbReference>
<evidence type="ECO:0000313" key="3">
    <source>
        <dbReference type="Proteomes" id="UP001153292"/>
    </source>
</evidence>
<dbReference type="SUPFAM" id="SSF50978">
    <property type="entry name" value="WD40 repeat-like"/>
    <property type="match status" value="1"/>
</dbReference>
<dbReference type="InterPro" id="IPR036322">
    <property type="entry name" value="WD40_repeat_dom_sf"/>
</dbReference>
<reference evidence="2" key="1">
    <citation type="submission" date="2021-12" db="EMBL/GenBank/DDBJ databases">
        <authorList>
            <person name="King R."/>
        </authorList>
    </citation>
    <scope>NUCLEOTIDE SEQUENCE</scope>
</reference>
<dbReference type="Proteomes" id="UP001153292">
    <property type="component" value="Chromosome 11"/>
</dbReference>